<keyword evidence="2" id="KW-1185">Reference proteome</keyword>
<name>A0A2T7PXV7_POMCA</name>
<accession>A0A2T7PXV7</accession>
<dbReference type="AlphaFoldDB" id="A0A2T7PXV7"/>
<reference evidence="1 2" key="1">
    <citation type="submission" date="2018-04" db="EMBL/GenBank/DDBJ databases">
        <title>The genome of golden apple snail Pomacea canaliculata provides insight into stress tolerance and invasive adaptation.</title>
        <authorList>
            <person name="Liu C."/>
            <person name="Liu B."/>
            <person name="Ren Y."/>
            <person name="Zhang Y."/>
            <person name="Wang H."/>
            <person name="Li S."/>
            <person name="Jiang F."/>
            <person name="Yin L."/>
            <person name="Zhang G."/>
            <person name="Qian W."/>
            <person name="Fan W."/>
        </authorList>
    </citation>
    <scope>NUCLEOTIDE SEQUENCE [LARGE SCALE GENOMIC DNA]</scope>
    <source>
        <strain evidence="1">SZHN2017</strain>
        <tissue evidence="1">Muscle</tissue>
    </source>
</reference>
<evidence type="ECO:0000313" key="1">
    <source>
        <dbReference type="EMBL" id="PVD38238.1"/>
    </source>
</evidence>
<evidence type="ECO:0000313" key="2">
    <source>
        <dbReference type="Proteomes" id="UP000245119"/>
    </source>
</evidence>
<comment type="caution">
    <text evidence="1">The sequence shown here is derived from an EMBL/GenBank/DDBJ whole genome shotgun (WGS) entry which is preliminary data.</text>
</comment>
<proteinExistence type="predicted"/>
<gene>
    <name evidence="1" type="ORF">C0Q70_00849</name>
</gene>
<dbReference type="Proteomes" id="UP000245119">
    <property type="component" value="Linkage Group LG1"/>
</dbReference>
<organism evidence="1 2">
    <name type="scientific">Pomacea canaliculata</name>
    <name type="common">Golden apple snail</name>
    <dbReference type="NCBI Taxonomy" id="400727"/>
    <lineage>
        <taxon>Eukaryota</taxon>
        <taxon>Metazoa</taxon>
        <taxon>Spiralia</taxon>
        <taxon>Lophotrochozoa</taxon>
        <taxon>Mollusca</taxon>
        <taxon>Gastropoda</taxon>
        <taxon>Caenogastropoda</taxon>
        <taxon>Architaenioglossa</taxon>
        <taxon>Ampullarioidea</taxon>
        <taxon>Ampullariidae</taxon>
        <taxon>Pomacea</taxon>
    </lineage>
</organism>
<dbReference type="EMBL" id="PZQS01000001">
    <property type="protein sequence ID" value="PVD38238.1"/>
    <property type="molecule type" value="Genomic_DNA"/>
</dbReference>
<protein>
    <submittedName>
        <fullName evidence="1">Uncharacterized protein</fullName>
    </submittedName>
</protein>
<sequence>MWRDLCPNVGAAAVVVTPDNTGTTGSGARELAGWMAGWVVDGSGVKRYFISHHALFPGTDPKYSLTPSITDWEYYH</sequence>